<organism evidence="6 7">
    <name type="scientific">Glycine soja</name>
    <name type="common">Wild soybean</name>
    <dbReference type="NCBI Taxonomy" id="3848"/>
    <lineage>
        <taxon>Eukaryota</taxon>
        <taxon>Viridiplantae</taxon>
        <taxon>Streptophyta</taxon>
        <taxon>Embryophyta</taxon>
        <taxon>Tracheophyta</taxon>
        <taxon>Spermatophyta</taxon>
        <taxon>Magnoliopsida</taxon>
        <taxon>eudicotyledons</taxon>
        <taxon>Gunneridae</taxon>
        <taxon>Pentapetalae</taxon>
        <taxon>rosids</taxon>
        <taxon>fabids</taxon>
        <taxon>Fabales</taxon>
        <taxon>Fabaceae</taxon>
        <taxon>Papilionoideae</taxon>
        <taxon>50 kb inversion clade</taxon>
        <taxon>NPAAA clade</taxon>
        <taxon>indigoferoid/millettioid clade</taxon>
        <taxon>Phaseoleae</taxon>
        <taxon>Glycine</taxon>
        <taxon>Glycine subgen. Soja</taxon>
    </lineage>
</organism>
<evidence type="ECO:0000256" key="2">
    <source>
        <dbReference type="ARBA" id="ARBA00022692"/>
    </source>
</evidence>
<dbReference type="InterPro" id="IPR050382">
    <property type="entry name" value="MFS_Na/Anion_cotransporter"/>
</dbReference>
<dbReference type="EMBL" id="QZWG01000018">
    <property type="protein sequence ID" value="RZB53477.1"/>
    <property type="molecule type" value="Genomic_DNA"/>
</dbReference>
<keyword evidence="2 5" id="KW-0812">Transmembrane</keyword>
<accession>A0A445FX39</accession>
<keyword evidence="4 5" id="KW-0472">Membrane</keyword>
<evidence type="ECO:0000256" key="1">
    <source>
        <dbReference type="ARBA" id="ARBA00004141"/>
    </source>
</evidence>
<comment type="caution">
    <text evidence="6">The sequence shown here is derived from an EMBL/GenBank/DDBJ whole genome shotgun (WGS) entry which is preliminary data.</text>
</comment>
<evidence type="ECO:0000313" key="7">
    <source>
        <dbReference type="Proteomes" id="UP000289340"/>
    </source>
</evidence>
<feature type="transmembrane region" description="Helical" evidence="5">
    <location>
        <begin position="147"/>
        <end position="170"/>
    </location>
</feature>
<dbReference type="SMR" id="A0A445FX39"/>
<comment type="subcellular location">
    <subcellularLocation>
        <location evidence="1">Membrane</location>
        <topology evidence="1">Multi-pass membrane protein</topology>
    </subcellularLocation>
</comment>
<evidence type="ECO:0000256" key="5">
    <source>
        <dbReference type="SAM" id="Phobius"/>
    </source>
</evidence>
<sequence>MPAMNNMLSKWIPVSERSRSLALVYSGMHLGSVAYSSPKDDPNLGVEEKRIILEGNLSNAHVSSIPWKLILSKAPVLALIISHFCIFANIGGWIADTLVRNGISTTVIRQIMQSIRFLGPAIFLSQLSHGSDAFSQSGLYSITKVHLLGLLNTAGVLAAVFGTAATGFIIQQGSWNDVFKVAVALYIVGTLVWNIFSTGEKVLD</sequence>
<feature type="transmembrane region" description="Helical" evidence="5">
    <location>
        <begin position="177"/>
        <end position="196"/>
    </location>
</feature>
<evidence type="ECO:0000256" key="4">
    <source>
        <dbReference type="ARBA" id="ARBA00023136"/>
    </source>
</evidence>
<protein>
    <submittedName>
        <fullName evidence="6">Ascorbate transporter, chloroplastic</fullName>
    </submittedName>
</protein>
<evidence type="ECO:0000256" key="3">
    <source>
        <dbReference type="ARBA" id="ARBA00022989"/>
    </source>
</evidence>
<keyword evidence="7" id="KW-1185">Reference proteome</keyword>
<dbReference type="GO" id="GO:0016020">
    <property type="term" value="C:membrane"/>
    <property type="evidence" value="ECO:0007669"/>
    <property type="project" value="UniProtKB-SubCell"/>
</dbReference>
<dbReference type="PANTHER" id="PTHR11662">
    <property type="entry name" value="SOLUTE CARRIER FAMILY 17"/>
    <property type="match status" value="1"/>
</dbReference>
<reference evidence="6 7" key="1">
    <citation type="submission" date="2018-09" db="EMBL/GenBank/DDBJ databases">
        <title>A high-quality reference genome of wild soybean provides a powerful tool to mine soybean genomes.</title>
        <authorList>
            <person name="Xie M."/>
            <person name="Chung C.Y.L."/>
            <person name="Li M.-W."/>
            <person name="Wong F.-L."/>
            <person name="Chan T.-F."/>
            <person name="Lam H.-M."/>
        </authorList>
    </citation>
    <scope>NUCLEOTIDE SEQUENCE [LARGE SCALE GENOMIC DNA]</scope>
    <source>
        <strain evidence="7">cv. W05</strain>
        <tissue evidence="6">Hypocotyl of etiolated seedlings</tissue>
    </source>
</reference>
<dbReference type="Proteomes" id="UP000289340">
    <property type="component" value="Chromosome 18"/>
</dbReference>
<gene>
    <name evidence="6" type="ORF">D0Y65_049438</name>
</gene>
<dbReference type="AlphaFoldDB" id="A0A445FX39"/>
<name>A0A445FX39_GLYSO</name>
<proteinExistence type="predicted"/>
<keyword evidence="3 5" id="KW-1133">Transmembrane helix</keyword>
<evidence type="ECO:0000313" key="6">
    <source>
        <dbReference type="EMBL" id="RZB53477.1"/>
    </source>
</evidence>
<dbReference type="PANTHER" id="PTHR11662:SF451">
    <property type="entry name" value="MAJOR FACILITATOR SUPERFAMILY (MFS) PROFILE DOMAIN-CONTAINING PROTEIN"/>
    <property type="match status" value="1"/>
</dbReference>